<feature type="compositionally biased region" description="Polar residues" evidence="10">
    <location>
        <begin position="349"/>
        <end position="361"/>
    </location>
</feature>
<evidence type="ECO:0000259" key="11">
    <source>
        <dbReference type="SMART" id="SM00484"/>
    </source>
</evidence>
<dbReference type="Pfam" id="PF00867">
    <property type="entry name" value="XPG_I"/>
    <property type="match status" value="1"/>
</dbReference>
<evidence type="ECO:0000313" key="14">
    <source>
        <dbReference type="Proteomes" id="UP000290900"/>
    </source>
</evidence>
<proteinExistence type="predicted"/>
<evidence type="ECO:0000256" key="9">
    <source>
        <dbReference type="ARBA" id="ARBA00023242"/>
    </source>
</evidence>
<feature type="domain" description="XPG N-terminal" evidence="12">
    <location>
        <begin position="1"/>
        <end position="99"/>
    </location>
</feature>
<feature type="region of interest" description="Disordered" evidence="10">
    <location>
        <begin position="534"/>
        <end position="577"/>
    </location>
</feature>
<dbReference type="PANTHER" id="PTHR11081:SF65">
    <property type="entry name" value="DNA DAMAGE-INDUCIBLE PROTEIN DIN7-RELATED"/>
    <property type="match status" value="1"/>
</dbReference>
<accession>A0A448YHE8</accession>
<dbReference type="Gene3D" id="1.10.150.20">
    <property type="entry name" value="5' to 3' exonuclease, C-terminal subdomain"/>
    <property type="match status" value="1"/>
</dbReference>
<dbReference type="PANTHER" id="PTHR11081">
    <property type="entry name" value="FLAP ENDONUCLEASE FAMILY MEMBER"/>
    <property type="match status" value="1"/>
</dbReference>
<evidence type="ECO:0000259" key="12">
    <source>
        <dbReference type="SMART" id="SM00485"/>
    </source>
</evidence>
<dbReference type="STRING" id="13370.A0A448YHE8"/>
<dbReference type="GO" id="GO:0003677">
    <property type="term" value="F:DNA binding"/>
    <property type="evidence" value="ECO:0007669"/>
    <property type="project" value="InterPro"/>
</dbReference>
<dbReference type="EMBL" id="CAACVR010000003">
    <property type="protein sequence ID" value="VEU20374.1"/>
    <property type="molecule type" value="Genomic_DNA"/>
</dbReference>
<dbReference type="SMART" id="SM00484">
    <property type="entry name" value="XPGI"/>
    <property type="match status" value="1"/>
</dbReference>
<keyword evidence="7" id="KW-0460">Magnesium</keyword>
<feature type="region of interest" description="Disordered" evidence="10">
    <location>
        <begin position="346"/>
        <end position="386"/>
    </location>
</feature>
<dbReference type="InterPro" id="IPR006085">
    <property type="entry name" value="XPG_DNA_repair_N"/>
</dbReference>
<keyword evidence="4" id="KW-0479">Metal-binding</keyword>
<dbReference type="CDD" id="cd09857">
    <property type="entry name" value="PIN_EXO1"/>
    <property type="match status" value="1"/>
</dbReference>
<evidence type="ECO:0000313" key="13">
    <source>
        <dbReference type="EMBL" id="VEU20374.1"/>
    </source>
</evidence>
<dbReference type="InterPro" id="IPR036279">
    <property type="entry name" value="5-3_exonuclease_C_sf"/>
</dbReference>
<comment type="subcellular location">
    <subcellularLocation>
        <location evidence="2">Nucleus</location>
    </subcellularLocation>
</comment>
<evidence type="ECO:0000256" key="2">
    <source>
        <dbReference type="ARBA" id="ARBA00004123"/>
    </source>
</evidence>
<feature type="compositionally biased region" description="Polar residues" evidence="10">
    <location>
        <begin position="551"/>
        <end position="567"/>
    </location>
</feature>
<organism evidence="13 14">
    <name type="scientific">Brettanomyces naardenensis</name>
    <name type="common">Yeast</name>
    <dbReference type="NCBI Taxonomy" id="13370"/>
    <lineage>
        <taxon>Eukaryota</taxon>
        <taxon>Fungi</taxon>
        <taxon>Dikarya</taxon>
        <taxon>Ascomycota</taxon>
        <taxon>Saccharomycotina</taxon>
        <taxon>Pichiomycetes</taxon>
        <taxon>Pichiales</taxon>
        <taxon>Pichiaceae</taxon>
        <taxon>Brettanomyces</taxon>
    </lineage>
</organism>
<dbReference type="Gene3D" id="3.40.50.1010">
    <property type="entry name" value="5'-nuclease"/>
    <property type="match status" value="1"/>
</dbReference>
<keyword evidence="3" id="KW-0540">Nuclease</keyword>
<name>A0A448YHE8_BRENA</name>
<dbReference type="AlphaFoldDB" id="A0A448YHE8"/>
<dbReference type="GO" id="GO:0008409">
    <property type="term" value="F:5'-3' exonuclease activity"/>
    <property type="evidence" value="ECO:0007669"/>
    <property type="project" value="UniProtKB-ARBA"/>
</dbReference>
<gene>
    <name evidence="13" type="ORF">BRENAR_LOCUS1109</name>
</gene>
<evidence type="ECO:0000256" key="6">
    <source>
        <dbReference type="ARBA" id="ARBA00022801"/>
    </source>
</evidence>
<dbReference type="FunFam" id="3.40.50.1010:FF:000002">
    <property type="entry name" value="Exonuclease 1, putative"/>
    <property type="match status" value="1"/>
</dbReference>
<keyword evidence="9" id="KW-0539">Nucleus</keyword>
<evidence type="ECO:0000256" key="8">
    <source>
        <dbReference type="ARBA" id="ARBA00023204"/>
    </source>
</evidence>
<dbReference type="InterPro" id="IPR006086">
    <property type="entry name" value="XPG-I_dom"/>
</dbReference>
<dbReference type="Pfam" id="PF00752">
    <property type="entry name" value="XPG_N"/>
    <property type="match status" value="1"/>
</dbReference>
<dbReference type="SUPFAM" id="SSF88723">
    <property type="entry name" value="PIN domain-like"/>
    <property type="match status" value="1"/>
</dbReference>
<keyword evidence="6" id="KW-0378">Hydrolase</keyword>
<dbReference type="PROSITE" id="PS00841">
    <property type="entry name" value="XPG_1"/>
    <property type="match status" value="1"/>
</dbReference>
<dbReference type="InterPro" id="IPR029060">
    <property type="entry name" value="PIN-like_dom_sf"/>
</dbReference>
<dbReference type="GO" id="GO:0017108">
    <property type="term" value="F:5'-flap endonuclease activity"/>
    <property type="evidence" value="ECO:0007669"/>
    <property type="project" value="TreeGrafter"/>
</dbReference>
<reference evidence="13 14" key="1">
    <citation type="submission" date="2018-12" db="EMBL/GenBank/DDBJ databases">
        <authorList>
            <person name="Tiukova I."/>
            <person name="Dainat J."/>
        </authorList>
    </citation>
    <scope>NUCLEOTIDE SEQUENCE [LARGE SCALE GENOMIC DNA]</scope>
</reference>
<evidence type="ECO:0000256" key="3">
    <source>
        <dbReference type="ARBA" id="ARBA00022722"/>
    </source>
</evidence>
<sequence length="577" mass="64627">MGISGLLPALKAIQYPTTLERYRGKTLAVDTYAWLHKAAFSCSMQLVLGEPTTAYIDYIVRRINMFAHFGITPYLVFDGDYLPSKSGTEKERREKRDEYRLKALDALKNDDRRTAMNFCQKACDITPEMAKSLIEELKKREVRYVVAPYEADSQLVYLEKAGLVDGVVSEDSDLLIFGCQTLITKLNDRGECIEIKRTRFSHCTATALSCLTQQELQLTAIISGCDYTKGVPGLGVQKAASLVKRFKNFNRIAMSLRFEGKISVPEAFEEEYKRARIAFRHQVVFDPVKREPAHLNPLPEDNEDSMEYILSCTGQILDTEIHRGVAAGNLNPFTKTTLLSREQKLGTAGKSSSYGQHNTLDSYARRTRSLPSKGTSEPKAHRSPYASRKTAIYTIDRFISRMAKSSTPLSKKRTVDSSLERSPLAKRRRILDGVSDEVDNSTVINHSKFFQPKAEAAAEFVDIDSSEFVVSDPEEEETDITPGNTRPSHYLDSDISEPQLDTQNILGNMDICKEEKAPEQKIIKSFGYASSRPPLRDITNLKKPVGKKKAQSSGSCRSTGATRSASMITVFGYHENP</sequence>
<dbReference type="FunCoup" id="A0A448YHE8">
    <property type="interactions" value="220"/>
</dbReference>
<dbReference type="InterPro" id="IPR019974">
    <property type="entry name" value="XPG_CS"/>
</dbReference>
<dbReference type="OrthoDB" id="26491at2759"/>
<evidence type="ECO:0000256" key="7">
    <source>
        <dbReference type="ARBA" id="ARBA00022842"/>
    </source>
</evidence>
<evidence type="ECO:0000256" key="10">
    <source>
        <dbReference type="SAM" id="MobiDB-lite"/>
    </source>
</evidence>
<dbReference type="FunFam" id="1.10.150.20:FF:000011">
    <property type="entry name" value="exonuclease 1"/>
    <property type="match status" value="1"/>
</dbReference>
<feature type="domain" description="XPG-I" evidence="11">
    <location>
        <begin position="138"/>
        <end position="210"/>
    </location>
</feature>
<dbReference type="Proteomes" id="UP000290900">
    <property type="component" value="Unassembled WGS sequence"/>
</dbReference>
<dbReference type="InParanoid" id="A0A448YHE8"/>
<dbReference type="InterPro" id="IPR006084">
    <property type="entry name" value="XPG/Rad2"/>
</dbReference>
<dbReference type="InterPro" id="IPR008918">
    <property type="entry name" value="HhH2"/>
</dbReference>
<comment type="cofactor">
    <cofactor evidence="1">
        <name>Mg(2+)</name>
        <dbReference type="ChEBI" id="CHEBI:18420"/>
    </cofactor>
</comment>
<keyword evidence="14" id="KW-1185">Reference proteome</keyword>
<dbReference type="PRINTS" id="PR00853">
    <property type="entry name" value="XPGRADSUPER"/>
</dbReference>
<dbReference type="InterPro" id="IPR044752">
    <property type="entry name" value="PIN-like_EXO1"/>
</dbReference>
<dbReference type="SMART" id="SM00279">
    <property type="entry name" value="HhH2"/>
    <property type="match status" value="1"/>
</dbReference>
<evidence type="ECO:0000256" key="1">
    <source>
        <dbReference type="ARBA" id="ARBA00001946"/>
    </source>
</evidence>
<dbReference type="SUPFAM" id="SSF47807">
    <property type="entry name" value="5' to 3' exonuclease, C-terminal subdomain"/>
    <property type="match status" value="1"/>
</dbReference>
<evidence type="ECO:0000256" key="5">
    <source>
        <dbReference type="ARBA" id="ARBA00022763"/>
    </source>
</evidence>
<protein>
    <submittedName>
        <fullName evidence="13">DEKNAAC101177</fullName>
    </submittedName>
</protein>
<dbReference type="GO" id="GO:0005634">
    <property type="term" value="C:nucleus"/>
    <property type="evidence" value="ECO:0007669"/>
    <property type="project" value="UniProtKB-SubCell"/>
</dbReference>
<keyword evidence="8" id="KW-0234">DNA repair</keyword>
<dbReference type="GO" id="GO:0006281">
    <property type="term" value="P:DNA repair"/>
    <property type="evidence" value="ECO:0007669"/>
    <property type="project" value="UniProtKB-KW"/>
</dbReference>
<dbReference type="GO" id="GO:0046872">
    <property type="term" value="F:metal ion binding"/>
    <property type="evidence" value="ECO:0007669"/>
    <property type="project" value="UniProtKB-KW"/>
</dbReference>
<evidence type="ECO:0000256" key="4">
    <source>
        <dbReference type="ARBA" id="ARBA00022723"/>
    </source>
</evidence>
<dbReference type="SMART" id="SM00485">
    <property type="entry name" value="XPGN"/>
    <property type="match status" value="1"/>
</dbReference>
<keyword evidence="5" id="KW-0227">DNA damage</keyword>